<keyword evidence="4" id="KW-1185">Reference proteome</keyword>
<evidence type="ECO:0000256" key="1">
    <source>
        <dbReference type="SAM" id="Coils"/>
    </source>
</evidence>
<accession>A0A6L9SJ21</accession>
<feature type="compositionally biased region" description="Low complexity" evidence="2">
    <location>
        <begin position="340"/>
        <end position="350"/>
    </location>
</feature>
<name>A0A6L9SJ21_9ACTN</name>
<comment type="caution">
    <text evidence="3">The sequence shown here is derived from an EMBL/GenBank/DDBJ whole genome shotgun (WGS) entry which is preliminary data.</text>
</comment>
<dbReference type="RefSeq" id="WP_163745236.1">
    <property type="nucleotide sequence ID" value="NZ_JAAGOA010000040.1"/>
</dbReference>
<gene>
    <name evidence="3" type="ORF">G1H10_31455</name>
</gene>
<dbReference type="Pfam" id="PF11382">
    <property type="entry name" value="MctB"/>
    <property type="match status" value="1"/>
</dbReference>
<dbReference type="Proteomes" id="UP000475214">
    <property type="component" value="Unassembled WGS sequence"/>
</dbReference>
<feature type="region of interest" description="Disordered" evidence="2">
    <location>
        <begin position="296"/>
        <end position="378"/>
    </location>
</feature>
<dbReference type="InterPro" id="IPR021522">
    <property type="entry name" value="MctB"/>
</dbReference>
<dbReference type="AlphaFoldDB" id="A0A6L9SJ21"/>
<evidence type="ECO:0000313" key="3">
    <source>
        <dbReference type="EMBL" id="NEE04688.1"/>
    </source>
</evidence>
<dbReference type="GO" id="GO:0016020">
    <property type="term" value="C:membrane"/>
    <property type="evidence" value="ECO:0007669"/>
    <property type="project" value="InterPro"/>
</dbReference>
<dbReference type="EMBL" id="JAAGOA010000040">
    <property type="protein sequence ID" value="NEE04688.1"/>
    <property type="molecule type" value="Genomic_DNA"/>
</dbReference>
<organism evidence="3 4">
    <name type="scientific">Phytoactinopolyspora halotolerans</name>
    <dbReference type="NCBI Taxonomy" id="1981512"/>
    <lineage>
        <taxon>Bacteria</taxon>
        <taxon>Bacillati</taxon>
        <taxon>Actinomycetota</taxon>
        <taxon>Actinomycetes</taxon>
        <taxon>Jiangellales</taxon>
        <taxon>Jiangellaceae</taxon>
        <taxon>Phytoactinopolyspora</taxon>
    </lineage>
</organism>
<feature type="compositionally biased region" description="Acidic residues" evidence="2">
    <location>
        <begin position="313"/>
        <end position="334"/>
    </location>
</feature>
<proteinExistence type="predicted"/>
<feature type="coiled-coil region" evidence="1">
    <location>
        <begin position="34"/>
        <end position="61"/>
    </location>
</feature>
<reference evidence="3 4" key="1">
    <citation type="submission" date="2020-02" db="EMBL/GenBank/DDBJ databases">
        <authorList>
            <person name="Li X.-J."/>
            <person name="Han X.-M."/>
        </authorList>
    </citation>
    <scope>NUCLEOTIDE SEQUENCE [LARGE SCALE GENOMIC DNA]</scope>
    <source>
        <strain evidence="3 4">CCTCC AB 2017055</strain>
    </source>
</reference>
<keyword evidence="1" id="KW-0175">Coiled coil</keyword>
<protein>
    <submittedName>
        <fullName evidence="3">Copper transporter</fullName>
    </submittedName>
</protein>
<dbReference type="GO" id="GO:0055070">
    <property type="term" value="P:copper ion homeostasis"/>
    <property type="evidence" value="ECO:0007669"/>
    <property type="project" value="InterPro"/>
</dbReference>
<evidence type="ECO:0000256" key="2">
    <source>
        <dbReference type="SAM" id="MobiDB-lite"/>
    </source>
</evidence>
<evidence type="ECO:0000313" key="4">
    <source>
        <dbReference type="Proteomes" id="UP000475214"/>
    </source>
</evidence>
<sequence>MIDFRYHLVSIIAIFFALATGIVLGAGPLSETIDDNLTEQTANLREENRELHEALESASEDQQYQEAFVQDVMPRLVSGQLQDQRVAVIALPGAEEEAVEQVRETLERAGAQAELVVRIDPSWTDPDSEPVLDELAAELVASGTELEAGNGFDRGAAVLASALLSQPVEGGDTGIDDPAQTVNTTVVTAYQDAGLVQLEHDASTAPTLAVAVAGPVSGEDAEDRLGRLVTLIAQMHTASNGLVVAGPSSTAEGGVLTAVRGSEATESVSTVDVADLPTGRVAVVFALTEQQRGDAGHYGLVGEIDGALPPVPEETEPEDEDGGIEDGETGDESGDGSGAGNDSTDGADSAEGAESTEGGDSAEGAEGTEDGSAQGGDE</sequence>